<accession>A0A6N7VKZ1</accession>
<reference evidence="1 2" key="1">
    <citation type="submission" date="2019-08" db="EMBL/GenBank/DDBJ databases">
        <title>In-depth cultivation of the pig gut microbiome towards novel bacterial diversity and tailored functional studies.</title>
        <authorList>
            <person name="Wylensek D."/>
            <person name="Hitch T.C.A."/>
            <person name="Clavel T."/>
        </authorList>
    </citation>
    <scope>NUCLEOTIDE SEQUENCE [LARGE SCALE GENOMIC DNA]</scope>
    <source>
        <strain evidence="1 2">WCA-389-WT-5B</strain>
    </source>
</reference>
<dbReference type="PANTHER" id="PTHR35861:SF2">
    <property type="entry name" value="FELS-2 PROPHAGE PROTEIN"/>
    <property type="match status" value="1"/>
</dbReference>
<name>A0A6N7VKZ1_ACIFE</name>
<comment type="caution">
    <text evidence="1">The sequence shown here is derived from an EMBL/GenBank/DDBJ whole genome shotgun (WGS) entry which is preliminary data.</text>
</comment>
<dbReference type="AlphaFoldDB" id="A0A6N7VKZ1"/>
<proteinExistence type="predicted"/>
<dbReference type="EMBL" id="VULN01000009">
    <property type="protein sequence ID" value="MSS82364.1"/>
    <property type="molecule type" value="Genomic_DNA"/>
</dbReference>
<protein>
    <submittedName>
        <fullName evidence="1">Phage tail sheath family protein</fullName>
    </submittedName>
</protein>
<sequence length="479" mass="51958">MAYKHGVYVSEVPTSVVPMTETDAGLPVVFGTAPVHLATEPAAANRPQICYSYDEAVKAFGYSSDWKKYTLCEVLYSQFSLFARGPVVLVNVLDPKKHKKHTADQSVTLTDGQATIKDAVLVDTLEVKKSDGTSSLTKGTDYEAEHDDDGNLVLTILAKGVTGTVNVSYDALDATAVTADDIIGGVDTDTGAYKGLECLNQVFPLTGLIPGFVLAPGWSDNPTVAAVMVAKAANINEHFRALALTDISTKEVKKYSDAPDWKKQNNYTSANQVTLWPCFKLGDKVFHGSTELLGVAATVDSDNDDIPYVSPSNHSAQGNGLCLEDGTEVILGPEQANYLNGQGIVCGLNFMGGLKIWGNRTGCFPSTTDPKDAFIPIRRMFNWVYGKVVTTFWSQVDGPVTKRLIQTVADSVNIWLNGLTAMGVILGGRVEFLSDENPTTDLEDGIVRFHIYLTPPPAGREIDMVMEYDVNYIQNLFEQ</sequence>
<gene>
    <name evidence="1" type="ORF">FX155_07130</name>
</gene>
<dbReference type="PANTHER" id="PTHR35861">
    <property type="match status" value="1"/>
</dbReference>
<evidence type="ECO:0000313" key="1">
    <source>
        <dbReference type="EMBL" id="MSS82364.1"/>
    </source>
</evidence>
<evidence type="ECO:0000313" key="2">
    <source>
        <dbReference type="Proteomes" id="UP000441455"/>
    </source>
</evidence>
<dbReference type="OrthoDB" id="9767864at2"/>
<dbReference type="Proteomes" id="UP000441455">
    <property type="component" value="Unassembled WGS sequence"/>
</dbReference>
<dbReference type="InterPro" id="IPR052042">
    <property type="entry name" value="Tail_sheath_structural"/>
</dbReference>
<dbReference type="RefSeq" id="WP_154488231.1">
    <property type="nucleotide sequence ID" value="NZ_VULN01000009.1"/>
</dbReference>
<organism evidence="1 2">
    <name type="scientific">Acidaminococcus fermentans</name>
    <dbReference type="NCBI Taxonomy" id="905"/>
    <lineage>
        <taxon>Bacteria</taxon>
        <taxon>Bacillati</taxon>
        <taxon>Bacillota</taxon>
        <taxon>Negativicutes</taxon>
        <taxon>Acidaminococcales</taxon>
        <taxon>Acidaminococcaceae</taxon>
        <taxon>Acidaminococcus</taxon>
    </lineage>
</organism>